<evidence type="ECO:0000313" key="4">
    <source>
        <dbReference type="Proteomes" id="UP000034565"/>
    </source>
</evidence>
<name>A0A0G1SHR3_9BACT</name>
<reference evidence="3 4" key="1">
    <citation type="journal article" date="2015" name="Nature">
        <title>rRNA introns, odd ribosomes, and small enigmatic genomes across a large radiation of phyla.</title>
        <authorList>
            <person name="Brown C.T."/>
            <person name="Hug L.A."/>
            <person name="Thomas B.C."/>
            <person name="Sharon I."/>
            <person name="Castelle C.J."/>
            <person name="Singh A."/>
            <person name="Wilkins M.J."/>
            <person name="Williams K.H."/>
            <person name="Banfield J.F."/>
        </authorList>
    </citation>
    <scope>NUCLEOTIDE SEQUENCE [LARGE SCALE GENOMIC DNA]</scope>
</reference>
<dbReference type="InterPro" id="IPR002347">
    <property type="entry name" value="SDR_fam"/>
</dbReference>
<dbReference type="SUPFAM" id="SSF51735">
    <property type="entry name" value="NAD(P)-binding Rossmann-fold domains"/>
    <property type="match status" value="1"/>
</dbReference>
<proteinExistence type="inferred from homology"/>
<accession>A0A0G1SHR3</accession>
<dbReference type="InterPro" id="IPR036291">
    <property type="entry name" value="NAD(P)-bd_dom_sf"/>
</dbReference>
<organism evidence="3 4">
    <name type="scientific">Candidatus Amesbacteria bacterium GW2011_GWA1_47_20</name>
    <dbReference type="NCBI Taxonomy" id="1618354"/>
    <lineage>
        <taxon>Bacteria</taxon>
        <taxon>Candidatus Amesiibacteriota</taxon>
    </lineage>
</organism>
<dbReference type="PANTHER" id="PTHR43639:SF1">
    <property type="entry name" value="SHORT-CHAIN DEHYDROGENASE_REDUCTASE FAMILY PROTEIN"/>
    <property type="match status" value="1"/>
</dbReference>
<sequence>MKLIGKVVIITGSSSGIGRATALKFAQEEARIVVNYKSNADGARDVAKEIEILGGKVVCVQADVSDSQQVKKMFTRAVKEFGTVDILINNAGLAKAKPFFEITKEDLETEFGKNFFSMVYCAQEAARLMQKNGGRIINMSSICGGVDSSPCTSILTFTTAKAAVSMLTKVLAKTLAPKILVNAVAPGFTLTRFWEGMSKKDEGALLETTLTKSWVTADEIANAFIYLAKSDSITGQVLVVDGGYTINNR</sequence>
<comment type="similarity">
    <text evidence="1">Belongs to the short-chain dehydrogenases/reductases (SDR) family.</text>
</comment>
<evidence type="ECO:0000256" key="2">
    <source>
        <dbReference type="ARBA" id="ARBA00023002"/>
    </source>
</evidence>
<dbReference type="Proteomes" id="UP000034565">
    <property type="component" value="Unassembled WGS sequence"/>
</dbReference>
<dbReference type="PANTHER" id="PTHR43639">
    <property type="entry name" value="OXIDOREDUCTASE, SHORT-CHAIN DEHYDROGENASE/REDUCTASE FAMILY (AFU_ORTHOLOGUE AFUA_5G02870)"/>
    <property type="match status" value="1"/>
</dbReference>
<dbReference type="Pfam" id="PF13561">
    <property type="entry name" value="adh_short_C2"/>
    <property type="match status" value="1"/>
</dbReference>
<dbReference type="AlphaFoldDB" id="A0A0G1SHR3"/>
<dbReference type="Gene3D" id="3.40.50.720">
    <property type="entry name" value="NAD(P)-binding Rossmann-like Domain"/>
    <property type="match status" value="1"/>
</dbReference>
<dbReference type="PRINTS" id="PR00080">
    <property type="entry name" value="SDRFAMILY"/>
</dbReference>
<gene>
    <name evidence="3" type="ORF">UX92_C0016G0012</name>
</gene>
<keyword evidence="2" id="KW-0560">Oxidoreductase</keyword>
<dbReference type="EMBL" id="LCOA01000016">
    <property type="protein sequence ID" value="KKU68987.1"/>
    <property type="molecule type" value="Genomic_DNA"/>
</dbReference>
<dbReference type="FunFam" id="3.40.50.720:FF:000084">
    <property type="entry name" value="Short-chain dehydrogenase reductase"/>
    <property type="match status" value="1"/>
</dbReference>
<comment type="caution">
    <text evidence="3">The sequence shown here is derived from an EMBL/GenBank/DDBJ whole genome shotgun (WGS) entry which is preliminary data.</text>
</comment>
<dbReference type="CDD" id="cd05233">
    <property type="entry name" value="SDR_c"/>
    <property type="match status" value="1"/>
</dbReference>
<evidence type="ECO:0000313" key="3">
    <source>
        <dbReference type="EMBL" id="KKU68987.1"/>
    </source>
</evidence>
<dbReference type="GO" id="GO:0016491">
    <property type="term" value="F:oxidoreductase activity"/>
    <property type="evidence" value="ECO:0007669"/>
    <property type="project" value="UniProtKB-KW"/>
</dbReference>
<protein>
    <submittedName>
        <fullName evidence="3">3-oxoacyl-(Acyl-carrier-protein) reductase</fullName>
    </submittedName>
</protein>
<evidence type="ECO:0000256" key="1">
    <source>
        <dbReference type="ARBA" id="ARBA00006484"/>
    </source>
</evidence>
<dbReference type="PRINTS" id="PR00081">
    <property type="entry name" value="GDHRDH"/>
</dbReference>